<evidence type="ECO:0000256" key="2">
    <source>
        <dbReference type="ARBA" id="ARBA00022490"/>
    </source>
</evidence>
<feature type="binding site" evidence="10">
    <location>
        <position position="14"/>
    </location>
    <ligand>
        <name>Mg(2+)</name>
        <dbReference type="ChEBI" id="CHEBI:18420"/>
    </ligand>
</feature>
<dbReference type="InterPro" id="IPR020568">
    <property type="entry name" value="Ribosomal_Su5_D2-typ_SF"/>
</dbReference>
<keyword evidence="6 10" id="KW-0460">Magnesium</keyword>
<feature type="active site" description="Nucleophile" evidence="10">
    <location>
        <position position="14"/>
    </location>
</feature>
<dbReference type="HAMAP" id="MF_01022">
    <property type="entry name" value="Bifunc_HisB"/>
    <property type="match status" value="1"/>
</dbReference>
<dbReference type="Pfam" id="PF00475">
    <property type="entry name" value="IGPD"/>
    <property type="match status" value="1"/>
</dbReference>
<dbReference type="InterPro" id="IPR036412">
    <property type="entry name" value="HAD-like_sf"/>
</dbReference>
<dbReference type="GO" id="GO:0004424">
    <property type="term" value="F:imidazoleglycerol-phosphate dehydratase activity"/>
    <property type="evidence" value="ECO:0007669"/>
    <property type="project" value="UniProtKB-UniRule"/>
</dbReference>
<dbReference type="InterPro" id="IPR020565">
    <property type="entry name" value="ImidazoleglycerP_deHydtase_CS"/>
</dbReference>
<evidence type="ECO:0000256" key="10">
    <source>
        <dbReference type="HAMAP-Rule" id="MF_01022"/>
    </source>
</evidence>
<dbReference type="EMBL" id="JAZHOG010000006">
    <property type="protein sequence ID" value="MEJ8568127.1"/>
    <property type="molecule type" value="Genomic_DNA"/>
</dbReference>
<dbReference type="Pfam" id="PF13242">
    <property type="entry name" value="Hydrolase_like"/>
    <property type="match status" value="1"/>
</dbReference>
<dbReference type="InterPro" id="IPR006549">
    <property type="entry name" value="HAD-SF_hydro_IIIA"/>
</dbReference>
<dbReference type="EC" id="3.1.3.15" evidence="10"/>
<dbReference type="InterPro" id="IPR000807">
    <property type="entry name" value="ImidazoleglycerolP_deHydtase"/>
</dbReference>
<dbReference type="NCBIfam" id="TIGR01662">
    <property type="entry name" value="HAD-SF-IIIA"/>
    <property type="match status" value="1"/>
</dbReference>
<dbReference type="PANTHER" id="PTHR23133">
    <property type="entry name" value="IMIDAZOLEGLYCEROL-PHOSPHATE DEHYDRATASE HIS7"/>
    <property type="match status" value="1"/>
</dbReference>
<comment type="pathway">
    <text evidence="10">Amino-acid biosynthesis; L-histidine biosynthesis; L-histidine from 5-phospho-alpha-D-ribose 1-diphosphate: step 8/9.</text>
</comment>
<evidence type="ECO:0000256" key="8">
    <source>
        <dbReference type="ARBA" id="ARBA00023239"/>
    </source>
</evidence>
<comment type="catalytic activity">
    <reaction evidence="10">
        <text>D-erythro-1-(imidazol-4-yl)glycerol 3-phosphate = 3-(imidazol-4-yl)-2-oxopropyl phosphate + H2O</text>
        <dbReference type="Rhea" id="RHEA:11040"/>
        <dbReference type="ChEBI" id="CHEBI:15377"/>
        <dbReference type="ChEBI" id="CHEBI:57766"/>
        <dbReference type="ChEBI" id="CHEBI:58278"/>
        <dbReference type="EC" id="4.2.1.19"/>
    </reaction>
</comment>
<comment type="pathway">
    <text evidence="1 10">Amino-acid biosynthesis; L-histidine biosynthesis; L-histidine from 5-phospho-alpha-D-ribose 1-diphosphate: step 6/9.</text>
</comment>
<keyword evidence="3 10" id="KW-0028">Amino-acid biosynthesis</keyword>
<comment type="cofactor">
    <cofactor evidence="10">
        <name>Mg(2+)</name>
        <dbReference type="ChEBI" id="CHEBI:18420"/>
    </cofactor>
</comment>
<dbReference type="EC" id="4.2.1.19" evidence="10"/>
<evidence type="ECO:0000256" key="1">
    <source>
        <dbReference type="ARBA" id="ARBA00005047"/>
    </source>
</evidence>
<dbReference type="PANTHER" id="PTHR23133:SF2">
    <property type="entry name" value="IMIDAZOLEGLYCEROL-PHOSPHATE DEHYDRATASE"/>
    <property type="match status" value="1"/>
</dbReference>
<comment type="catalytic activity">
    <reaction evidence="10">
        <text>L-histidinol phosphate + H2O = L-histidinol + phosphate</text>
        <dbReference type="Rhea" id="RHEA:14465"/>
        <dbReference type="ChEBI" id="CHEBI:15377"/>
        <dbReference type="ChEBI" id="CHEBI:43474"/>
        <dbReference type="ChEBI" id="CHEBI:57699"/>
        <dbReference type="ChEBI" id="CHEBI:57980"/>
        <dbReference type="EC" id="3.1.3.15"/>
    </reaction>
</comment>
<dbReference type="InterPro" id="IPR038494">
    <property type="entry name" value="IGPD_sf"/>
</dbReference>
<dbReference type="HAMAP" id="MF_00076">
    <property type="entry name" value="HisB"/>
    <property type="match status" value="1"/>
</dbReference>
<feature type="binding site" evidence="10">
    <location>
        <position position="16"/>
    </location>
    <ligand>
        <name>Mg(2+)</name>
        <dbReference type="ChEBI" id="CHEBI:18420"/>
    </ligand>
</feature>
<gene>
    <name evidence="10 11" type="primary">hisB</name>
    <name evidence="11" type="ORF">V3330_10860</name>
</gene>
<dbReference type="PROSITE" id="PS00955">
    <property type="entry name" value="IGP_DEHYDRATASE_2"/>
    <property type="match status" value="1"/>
</dbReference>
<dbReference type="SUPFAM" id="SSF54211">
    <property type="entry name" value="Ribosomal protein S5 domain 2-like"/>
    <property type="match status" value="2"/>
</dbReference>
<evidence type="ECO:0000256" key="3">
    <source>
        <dbReference type="ARBA" id="ARBA00022605"/>
    </source>
</evidence>
<dbReference type="GO" id="GO:0004401">
    <property type="term" value="F:histidinol-phosphatase activity"/>
    <property type="evidence" value="ECO:0007669"/>
    <property type="project" value="UniProtKB-UniRule"/>
</dbReference>
<proteinExistence type="inferred from homology"/>
<dbReference type="PROSITE" id="PS00954">
    <property type="entry name" value="IGP_DEHYDRATASE_1"/>
    <property type="match status" value="1"/>
</dbReference>
<comment type="similarity">
    <text evidence="10">In the C-terminal section; belongs to the imidazoleglycerol-phosphate dehydratase family.</text>
</comment>
<dbReference type="RefSeq" id="WP_354695447.1">
    <property type="nucleotide sequence ID" value="NZ_JAZHOG010000006.1"/>
</dbReference>
<dbReference type="NCBIfam" id="NF003937">
    <property type="entry name" value="PRK05446.1"/>
    <property type="match status" value="1"/>
</dbReference>
<feature type="region of interest" description="Imidazoleglycerol-phosphate dehydratase" evidence="10">
    <location>
        <begin position="171"/>
        <end position="359"/>
    </location>
</feature>
<comment type="caution">
    <text evidence="10">Lacks conserved residue(s) required for the propagation of feature annotation.</text>
</comment>
<accession>A0AAW9R8Z9</accession>
<evidence type="ECO:0000256" key="7">
    <source>
        <dbReference type="ARBA" id="ARBA00023102"/>
    </source>
</evidence>
<dbReference type="InterPro" id="IPR020566">
    <property type="entry name" value="His_synth_bifunc_HisB"/>
</dbReference>
<evidence type="ECO:0000256" key="4">
    <source>
        <dbReference type="ARBA" id="ARBA00022723"/>
    </source>
</evidence>
<evidence type="ECO:0000313" key="11">
    <source>
        <dbReference type="EMBL" id="MEJ8568127.1"/>
    </source>
</evidence>
<dbReference type="InterPro" id="IPR005954">
    <property type="entry name" value="HisB_N"/>
</dbReference>
<evidence type="ECO:0000256" key="6">
    <source>
        <dbReference type="ARBA" id="ARBA00022842"/>
    </source>
</evidence>
<keyword evidence="4 10" id="KW-0479">Metal-binding</keyword>
<dbReference type="AlphaFoldDB" id="A0AAW9R8Z9"/>
<dbReference type="FunFam" id="3.30.230.40:FF:000003">
    <property type="entry name" value="Imidazoleglycerol-phosphate dehydratase HisB"/>
    <property type="match status" value="1"/>
</dbReference>
<dbReference type="Gene3D" id="3.30.230.40">
    <property type="entry name" value="Imidazole glycerol phosphate dehydratase, domain 1"/>
    <property type="match status" value="2"/>
</dbReference>
<feature type="region of interest" description="Histidinol-phosphatase" evidence="10">
    <location>
        <begin position="1"/>
        <end position="170"/>
    </location>
</feature>
<dbReference type="SUPFAM" id="SSF56784">
    <property type="entry name" value="HAD-like"/>
    <property type="match status" value="1"/>
</dbReference>
<comment type="similarity">
    <text evidence="10">In the N-terminal section; belongs to the histidinol-phosphatase family.</text>
</comment>
<keyword evidence="5 10" id="KW-0378">Hydrolase</keyword>
<dbReference type="InterPro" id="IPR023214">
    <property type="entry name" value="HAD_sf"/>
</dbReference>
<protein>
    <recommendedName>
        <fullName evidence="10">Histidine biosynthesis bifunctional protein HisB</fullName>
    </recommendedName>
    <domain>
        <recommendedName>
            <fullName evidence="10">Histidinol-phosphatase</fullName>
            <ecNumber evidence="10">3.1.3.15</ecNumber>
        </recommendedName>
    </domain>
    <domain>
        <recommendedName>
            <fullName evidence="10">Imidazoleglycerol-phosphate dehydratase</fullName>
            <shortName evidence="10">IGPD</shortName>
            <ecNumber evidence="10">4.2.1.19</ecNumber>
        </recommendedName>
    </domain>
</protein>
<keyword evidence="2 10" id="KW-0963">Cytoplasm</keyword>
<dbReference type="GO" id="GO:0000105">
    <property type="term" value="P:L-histidine biosynthetic process"/>
    <property type="evidence" value="ECO:0007669"/>
    <property type="project" value="UniProtKB-UniRule"/>
</dbReference>
<evidence type="ECO:0000256" key="5">
    <source>
        <dbReference type="ARBA" id="ARBA00022801"/>
    </source>
</evidence>
<dbReference type="NCBIfam" id="TIGR01261">
    <property type="entry name" value="hisB_Nterm"/>
    <property type="match status" value="1"/>
</dbReference>
<feature type="active site" description="Proton donor" evidence="10">
    <location>
        <position position="16"/>
    </location>
</feature>
<dbReference type="Gene3D" id="3.40.50.1000">
    <property type="entry name" value="HAD superfamily/HAD-like"/>
    <property type="match status" value="1"/>
</dbReference>
<reference evidence="11 12" key="1">
    <citation type="submission" date="2024-02" db="EMBL/GenBank/DDBJ databases">
        <title>A novel Wenzhouxiangellaceae bacterium, isolated from coastal sediments.</title>
        <authorList>
            <person name="Du Z.-J."/>
            <person name="Ye Y.-Q."/>
            <person name="Zhang X.-Y."/>
        </authorList>
    </citation>
    <scope>NUCLEOTIDE SEQUENCE [LARGE SCALE GENOMIC DNA]</scope>
    <source>
        <strain evidence="11 12">CH-27</strain>
    </source>
</reference>
<organism evidence="11 12">
    <name type="scientific">Elongatibacter sediminis</name>
    <dbReference type="NCBI Taxonomy" id="3119006"/>
    <lineage>
        <taxon>Bacteria</taxon>
        <taxon>Pseudomonadati</taxon>
        <taxon>Pseudomonadota</taxon>
        <taxon>Gammaproteobacteria</taxon>
        <taxon>Chromatiales</taxon>
        <taxon>Wenzhouxiangellaceae</taxon>
        <taxon>Elongatibacter</taxon>
    </lineage>
</organism>
<dbReference type="Proteomes" id="UP001359886">
    <property type="component" value="Unassembled WGS sequence"/>
</dbReference>
<evidence type="ECO:0000256" key="9">
    <source>
        <dbReference type="ARBA" id="ARBA00023268"/>
    </source>
</evidence>
<keyword evidence="9 10" id="KW-0511">Multifunctional enzyme</keyword>
<keyword evidence="8 10" id="KW-0456">Lyase</keyword>
<keyword evidence="12" id="KW-1185">Reference proteome</keyword>
<sequence length="359" mass="39232">MSGQNGKRRILFVDRDGTLIVEPADEQIDTLEKLELVPGVIPALLELRAAGYELVIVSNQDGLGTDAYPTETYEAVQAKMLSLFESQGVRFDAVHIDTTFPDQGSPNRKPQIGMVLDYLKSGELNLEDSWVIGDRETDLELARNMGIGGIRLGPEHAAWRDIAHRLLNRPRQAEVTRKTSETDIRVFVDLDAGGGSQCATGIGFFDHMLDQLASHGGFRLELSCDGDLEIDEHHTVEDCALALGEALDRALGDRRGIGRYGFVLPMDESLANVVIDLSGRPALVFEADFPRDQVGGLSTEMVRHFFHSLSQSVGAAMHLTVSGENTHHMVEALFKGAGRALRPALARSGHELPSTKGRL</sequence>
<keyword evidence="7 10" id="KW-0368">Histidine biosynthesis</keyword>
<feature type="binding site" evidence="10">
    <location>
        <position position="134"/>
    </location>
    <ligand>
        <name>Mg(2+)</name>
        <dbReference type="ChEBI" id="CHEBI:18420"/>
    </ligand>
</feature>
<dbReference type="InterPro" id="IPR006543">
    <property type="entry name" value="Histidinol-phos"/>
</dbReference>
<name>A0AAW9R8Z9_9GAMM</name>
<comment type="subcellular location">
    <subcellularLocation>
        <location evidence="10">Cytoplasm</location>
    </subcellularLocation>
</comment>
<dbReference type="NCBIfam" id="NF002111">
    <property type="entry name" value="PRK00951.2-1"/>
    <property type="match status" value="1"/>
</dbReference>
<dbReference type="NCBIfam" id="TIGR01656">
    <property type="entry name" value="Histidinol-ppas"/>
    <property type="match status" value="1"/>
</dbReference>
<dbReference type="FunFam" id="3.30.230.40:FF:000001">
    <property type="entry name" value="Imidazoleglycerol-phosphate dehydratase HisB"/>
    <property type="match status" value="1"/>
</dbReference>
<dbReference type="CDD" id="cd07914">
    <property type="entry name" value="IGPD"/>
    <property type="match status" value="1"/>
</dbReference>
<dbReference type="GO" id="GO:0005737">
    <property type="term" value="C:cytoplasm"/>
    <property type="evidence" value="ECO:0007669"/>
    <property type="project" value="UniProtKB-SubCell"/>
</dbReference>
<comment type="caution">
    <text evidence="11">The sequence shown here is derived from an EMBL/GenBank/DDBJ whole genome shotgun (WGS) entry which is preliminary data.</text>
</comment>
<dbReference type="CDD" id="cd07503">
    <property type="entry name" value="HAD_HisB-N"/>
    <property type="match status" value="1"/>
</dbReference>
<evidence type="ECO:0000313" key="12">
    <source>
        <dbReference type="Proteomes" id="UP001359886"/>
    </source>
</evidence>
<dbReference type="GO" id="GO:0046872">
    <property type="term" value="F:metal ion binding"/>
    <property type="evidence" value="ECO:0007669"/>
    <property type="project" value="UniProtKB-KW"/>
</dbReference>